<name>A0A1H8H2B5_9BACI</name>
<dbReference type="InterPro" id="IPR018060">
    <property type="entry name" value="HTH_AraC"/>
</dbReference>
<organism evidence="5 6">
    <name type="scientific">Amphibacillus marinus</name>
    <dbReference type="NCBI Taxonomy" id="872970"/>
    <lineage>
        <taxon>Bacteria</taxon>
        <taxon>Bacillati</taxon>
        <taxon>Bacillota</taxon>
        <taxon>Bacilli</taxon>
        <taxon>Bacillales</taxon>
        <taxon>Bacillaceae</taxon>
        <taxon>Amphibacillus</taxon>
    </lineage>
</organism>
<evidence type="ECO:0000313" key="6">
    <source>
        <dbReference type="Proteomes" id="UP000199300"/>
    </source>
</evidence>
<dbReference type="Pfam" id="PF12833">
    <property type="entry name" value="HTH_18"/>
    <property type="match status" value="1"/>
</dbReference>
<evidence type="ECO:0000313" key="5">
    <source>
        <dbReference type="EMBL" id="SEN50383.1"/>
    </source>
</evidence>
<dbReference type="InterPro" id="IPR018062">
    <property type="entry name" value="HTH_AraC-typ_CS"/>
</dbReference>
<dbReference type="STRING" id="872970.SAMN04488134_101237"/>
<dbReference type="SUPFAM" id="SSF46689">
    <property type="entry name" value="Homeodomain-like"/>
    <property type="match status" value="2"/>
</dbReference>
<evidence type="ECO:0000259" key="4">
    <source>
        <dbReference type="PROSITE" id="PS01124"/>
    </source>
</evidence>
<gene>
    <name evidence="5" type="ORF">SAMN04488134_101237</name>
</gene>
<evidence type="ECO:0000256" key="2">
    <source>
        <dbReference type="ARBA" id="ARBA00023125"/>
    </source>
</evidence>
<keyword evidence="2 5" id="KW-0238">DNA-binding</keyword>
<dbReference type="GO" id="GO:0003700">
    <property type="term" value="F:DNA-binding transcription factor activity"/>
    <property type="evidence" value="ECO:0007669"/>
    <property type="project" value="InterPro"/>
</dbReference>
<keyword evidence="1" id="KW-0805">Transcription regulation</keyword>
<dbReference type="PROSITE" id="PS00041">
    <property type="entry name" value="HTH_ARAC_FAMILY_1"/>
    <property type="match status" value="1"/>
</dbReference>
<dbReference type="PROSITE" id="PS01124">
    <property type="entry name" value="HTH_ARAC_FAMILY_2"/>
    <property type="match status" value="1"/>
</dbReference>
<dbReference type="InterPro" id="IPR037923">
    <property type="entry name" value="HTH-like"/>
</dbReference>
<proteinExistence type="predicted"/>
<sequence>MVKKQHGFLNEKHIVLPNHGEYPELAIVISEIGYYQKAEHHYRERHTGAAEFILIYSMDGLGYIHLNNGSALKVKAGQLYCIPKTTSHRYYADTTNPWSILWMHFNCTHDQAVALPLSDQPISFPIEKQRTIQNHFTELLHMCERYPHQHLQRVVSPFLFFIFAEVAYLPEREEHGQDHHFLAKAIQYMNIHLASPLSLEEIAAALGVSASYLSQVFKQQLNQSPMAYLTELKMERACKFLRMEQLKIYQVAAKVGFQDPYYFSRVFKKVIGLSPKMFQDQIAPRKGE</sequence>
<dbReference type="EMBL" id="FODJ01000001">
    <property type="protein sequence ID" value="SEN50383.1"/>
    <property type="molecule type" value="Genomic_DNA"/>
</dbReference>
<dbReference type="SUPFAM" id="SSF51215">
    <property type="entry name" value="Regulatory protein AraC"/>
    <property type="match status" value="1"/>
</dbReference>
<reference evidence="5 6" key="1">
    <citation type="submission" date="2016-10" db="EMBL/GenBank/DDBJ databases">
        <authorList>
            <person name="de Groot N.N."/>
        </authorList>
    </citation>
    <scope>NUCLEOTIDE SEQUENCE [LARGE SCALE GENOMIC DNA]</scope>
    <source>
        <strain evidence="5 6">CGMCC 1.10434</strain>
    </source>
</reference>
<dbReference type="PRINTS" id="PR00032">
    <property type="entry name" value="HTHARAC"/>
</dbReference>
<keyword evidence="6" id="KW-1185">Reference proteome</keyword>
<dbReference type="Gene3D" id="2.60.120.280">
    <property type="entry name" value="Regulatory protein AraC"/>
    <property type="match status" value="1"/>
</dbReference>
<dbReference type="CDD" id="cd06986">
    <property type="entry name" value="cupin_MmsR-like_N"/>
    <property type="match status" value="1"/>
</dbReference>
<dbReference type="Pfam" id="PF02311">
    <property type="entry name" value="AraC_binding"/>
    <property type="match status" value="1"/>
</dbReference>
<dbReference type="RefSeq" id="WP_091493822.1">
    <property type="nucleotide sequence ID" value="NZ_FODJ01000001.1"/>
</dbReference>
<accession>A0A1H8H2B5</accession>
<feature type="domain" description="HTH araC/xylS-type" evidence="4">
    <location>
        <begin position="183"/>
        <end position="281"/>
    </location>
</feature>
<dbReference type="InterPro" id="IPR003313">
    <property type="entry name" value="AraC-bd"/>
</dbReference>
<dbReference type="InterPro" id="IPR009057">
    <property type="entry name" value="Homeodomain-like_sf"/>
</dbReference>
<evidence type="ECO:0000256" key="3">
    <source>
        <dbReference type="ARBA" id="ARBA00023163"/>
    </source>
</evidence>
<dbReference type="Gene3D" id="1.10.10.60">
    <property type="entry name" value="Homeodomain-like"/>
    <property type="match status" value="2"/>
</dbReference>
<dbReference type="InterPro" id="IPR020449">
    <property type="entry name" value="Tscrpt_reg_AraC-type_HTH"/>
</dbReference>
<dbReference type="PANTHER" id="PTHR43280:SF30">
    <property type="entry name" value="MMSAB OPERON REGULATORY PROTEIN"/>
    <property type="match status" value="1"/>
</dbReference>
<evidence type="ECO:0000256" key="1">
    <source>
        <dbReference type="ARBA" id="ARBA00023015"/>
    </source>
</evidence>
<dbReference type="SMART" id="SM00342">
    <property type="entry name" value="HTH_ARAC"/>
    <property type="match status" value="1"/>
</dbReference>
<dbReference type="GO" id="GO:0043565">
    <property type="term" value="F:sequence-specific DNA binding"/>
    <property type="evidence" value="ECO:0007669"/>
    <property type="project" value="InterPro"/>
</dbReference>
<protein>
    <submittedName>
        <fullName evidence="5">AraC-type DNA-binding protein</fullName>
    </submittedName>
</protein>
<dbReference type="Proteomes" id="UP000199300">
    <property type="component" value="Unassembled WGS sequence"/>
</dbReference>
<dbReference type="PANTHER" id="PTHR43280">
    <property type="entry name" value="ARAC-FAMILY TRANSCRIPTIONAL REGULATOR"/>
    <property type="match status" value="1"/>
</dbReference>
<dbReference type="AlphaFoldDB" id="A0A1H8H2B5"/>
<keyword evidence="3" id="KW-0804">Transcription</keyword>
<dbReference type="OrthoDB" id="9807321at2"/>